<feature type="coiled-coil region" evidence="2">
    <location>
        <begin position="95"/>
        <end position="140"/>
    </location>
</feature>
<accession>A0A3F2RVT7</accession>
<dbReference type="PANTHER" id="PTHR18870:SF9">
    <property type="entry name" value="PROTEIN TAG-278-RELATED"/>
    <property type="match status" value="1"/>
</dbReference>
<dbReference type="InterPro" id="IPR039478">
    <property type="entry name" value="FAM184A/B_N"/>
</dbReference>
<evidence type="ECO:0000313" key="7">
    <source>
        <dbReference type="Proteomes" id="UP000277300"/>
    </source>
</evidence>
<evidence type="ECO:0000256" key="1">
    <source>
        <dbReference type="ARBA" id="ARBA00023054"/>
    </source>
</evidence>
<feature type="compositionally biased region" description="Basic and acidic residues" evidence="3">
    <location>
        <begin position="820"/>
        <end position="838"/>
    </location>
</feature>
<dbReference type="EMBL" id="MBDO02000058">
    <property type="protein sequence ID" value="RLN65170.1"/>
    <property type="molecule type" value="Genomic_DNA"/>
</dbReference>
<dbReference type="PANTHER" id="PTHR18870">
    <property type="entry name" value="PROTEIN TAG-278-RELATED"/>
    <property type="match status" value="1"/>
</dbReference>
<sequence>MSAGAAASAAAAAELHLKMCKKVAQLTKVIFQLNTRNEDYQAEAERTRSSHATEIQRLTQDATDKMRVLQTKLQNQTASAAQRERQHIVDRQQLINETQQQQRSAQASRAAVEEAFQTKVAEMEIQVQDAQRAFDERLEQITQLAATKERERALSSENATTAFEVRLDELKEKHIEEVEQLVTTSNAKYNRMLAEQLRAQDALKADLVSAKHDWEKQKQEAAAEHERQRLANDMAGERQRLADEMAGKAAFDQMKHELVTKIEALLADAETLRGSETKLRLEKETLVKNQQEAARNIKQLELQLSKAQQDSQSVRRDASAHSEELQRMLGVSTGKIDELAQELVTTKQILQTRDRVLTEAQKELEASQLETLQRNANASEVEAQLKQQLQERDLQLANGKCEARAASQQFEAGQKQISVLEEQLASAQKSVREMQTDGATSALSLSKLQQELEHADAVAKQAELDNERAMALLKQTHDSMLQNLTSSHALEMETQRTAATTQLEQLESRMREASAKSSDEKVTKLINDHQKVLSEHETASKSAQTKHREEITKLEAQVKHFQEQLTGQTQKFAELQTKYAELTRQLESSQQQVAKLQSTNDALHSAAQKSQKDREEEYQKQLRELTSQRESTVKNLTKEKTQQQQQHANALAQLTLDHAASCEQLEAQKIEALKNQENTMRDLYEPQLARLCEDLENLQRALGASTEEASEARRSMEETRLFEQEHLRSAIVSFAQQTAEDRAHAEDISRQELEKLQQSHSQRERELERQFLDESQAQLASLQAKADADFAKLSSDHRQELLNQAQQNAETLQKLQEGLESSHHRSSLVERADAKRQLDNLTAQKNRERTEALLEAQNTHDQQYGELKGRLEVSEAALAQKTLEWVSATRDGQSLSAALAAKTEEVAQKTFSLENSREQVEALKLAAKREMDKLLEENLAETKQLSDQFEETRSVMAEKVAYLKASVAEWQDKYNRRESRSEDVLRIVELERLVVEKDALARRTLDEMAYFKRELLNREEIVKASRSAAEANAAIANADAKPNAGHSATQV</sequence>
<evidence type="ECO:0000256" key="3">
    <source>
        <dbReference type="SAM" id="MobiDB-lite"/>
    </source>
</evidence>
<dbReference type="Proteomes" id="UP000284657">
    <property type="component" value="Unassembled WGS sequence"/>
</dbReference>
<organism evidence="6 7">
    <name type="scientific">Phytophthora kernoviae</name>
    <dbReference type="NCBI Taxonomy" id="325452"/>
    <lineage>
        <taxon>Eukaryota</taxon>
        <taxon>Sar</taxon>
        <taxon>Stramenopiles</taxon>
        <taxon>Oomycota</taxon>
        <taxon>Peronosporomycetes</taxon>
        <taxon>Peronosporales</taxon>
        <taxon>Peronosporaceae</taxon>
        <taxon>Phytophthora</taxon>
    </lineage>
</organism>
<proteinExistence type="predicted"/>
<name>A0A3F2RVT7_9STRA</name>
<evidence type="ECO:0000313" key="6">
    <source>
        <dbReference type="EMBL" id="RLN65170.1"/>
    </source>
</evidence>
<dbReference type="AlphaFoldDB" id="A0A3F2RVT7"/>
<reference evidence="7 8" key="1">
    <citation type="submission" date="2018-07" db="EMBL/GenBank/DDBJ databases">
        <title>Genome sequencing of oomycete isolates from Chile give support for New Zealand origin for Phytophthora kernoviae and make available the first Nothophytophthora sp. genome.</title>
        <authorList>
            <person name="Studholme D.J."/>
            <person name="Sanfuentes E."/>
            <person name="Panda P."/>
            <person name="Hill R."/>
            <person name="Sambles C."/>
            <person name="Grant M."/>
            <person name="Williams N.M."/>
            <person name="Mcdougal R.L."/>
        </authorList>
    </citation>
    <scope>NUCLEOTIDE SEQUENCE [LARGE SCALE GENOMIC DNA]</scope>
    <source>
        <strain evidence="6">Chile6</strain>
        <strain evidence="5">Chile7</strain>
    </source>
</reference>
<feature type="compositionally biased region" description="Basic and acidic residues" evidence="3">
    <location>
        <begin position="610"/>
        <end position="627"/>
    </location>
</feature>
<keyword evidence="1 2" id="KW-0175">Coiled coil</keyword>
<evidence type="ECO:0000259" key="4">
    <source>
        <dbReference type="Pfam" id="PF15665"/>
    </source>
</evidence>
<feature type="coiled-coil region" evidence="2">
    <location>
        <begin position="283"/>
        <end position="317"/>
    </location>
</feature>
<comment type="caution">
    <text evidence="6">The sequence shown here is derived from an EMBL/GenBank/DDBJ whole genome shotgun (WGS) entry which is preliminary data.</text>
</comment>
<feature type="coiled-coil region" evidence="2">
    <location>
        <begin position="369"/>
        <end position="465"/>
    </location>
</feature>
<evidence type="ECO:0000256" key="2">
    <source>
        <dbReference type="SAM" id="Coils"/>
    </source>
</evidence>
<dbReference type="OrthoDB" id="75801at2759"/>
<dbReference type="Proteomes" id="UP000277300">
    <property type="component" value="Unassembled WGS sequence"/>
</dbReference>
<feature type="region of interest" description="Disordered" evidence="3">
    <location>
        <begin position="596"/>
        <end position="630"/>
    </location>
</feature>
<gene>
    <name evidence="5" type="ORF">BBJ29_001042</name>
    <name evidence="6" type="ORF">BBP00_00003000</name>
</gene>
<feature type="region of interest" description="Disordered" evidence="3">
    <location>
        <begin position="816"/>
        <end position="841"/>
    </location>
</feature>
<dbReference type="Pfam" id="PF15665">
    <property type="entry name" value="FAM184"/>
    <property type="match status" value="1"/>
</dbReference>
<evidence type="ECO:0000313" key="8">
    <source>
        <dbReference type="Proteomes" id="UP000284657"/>
    </source>
</evidence>
<evidence type="ECO:0000313" key="5">
    <source>
        <dbReference type="EMBL" id="RLN56661.1"/>
    </source>
</evidence>
<feature type="domain" description="Protein FAM184A/B N-terminal" evidence="4">
    <location>
        <begin position="29"/>
        <end position="238"/>
    </location>
</feature>
<protein>
    <recommendedName>
        <fullName evidence="4">Protein FAM184A/B N-terminal domain-containing protein</fullName>
    </recommendedName>
</protein>
<dbReference type="EMBL" id="MBAD02001247">
    <property type="protein sequence ID" value="RLN56661.1"/>
    <property type="molecule type" value="Genomic_DNA"/>
</dbReference>